<feature type="compositionally biased region" description="Basic residues" evidence="3">
    <location>
        <begin position="165"/>
        <end position="175"/>
    </location>
</feature>
<feature type="compositionally biased region" description="Basic and acidic residues" evidence="3">
    <location>
        <begin position="121"/>
        <end position="153"/>
    </location>
</feature>
<dbReference type="STRING" id="215250.A0A316YK73"/>
<feature type="compositionally biased region" description="Low complexity" evidence="3">
    <location>
        <begin position="316"/>
        <end position="332"/>
    </location>
</feature>
<name>A0A316YK73_9BASI</name>
<feature type="region of interest" description="Disordered" evidence="3">
    <location>
        <begin position="475"/>
        <end position="529"/>
    </location>
</feature>
<dbReference type="Pfam" id="PF08243">
    <property type="entry name" value="SPT2"/>
    <property type="match status" value="1"/>
</dbReference>
<feature type="compositionally biased region" description="Low complexity" evidence="3">
    <location>
        <begin position="393"/>
        <end position="402"/>
    </location>
</feature>
<dbReference type="Proteomes" id="UP000245768">
    <property type="component" value="Unassembled WGS sequence"/>
</dbReference>
<evidence type="ECO:0000313" key="5">
    <source>
        <dbReference type="Proteomes" id="UP000245768"/>
    </source>
</evidence>
<gene>
    <name evidence="4" type="ORF">FA10DRAFT_302921</name>
</gene>
<proteinExistence type="inferred from homology"/>
<reference evidence="4 5" key="1">
    <citation type="journal article" date="2018" name="Mol. Biol. Evol.">
        <title>Broad Genomic Sampling Reveals a Smut Pathogenic Ancestry of the Fungal Clade Ustilaginomycotina.</title>
        <authorList>
            <person name="Kijpornyongpan T."/>
            <person name="Mondo S.J."/>
            <person name="Barry K."/>
            <person name="Sandor L."/>
            <person name="Lee J."/>
            <person name="Lipzen A."/>
            <person name="Pangilinan J."/>
            <person name="LaButti K."/>
            <person name="Hainaut M."/>
            <person name="Henrissat B."/>
            <person name="Grigoriev I.V."/>
            <person name="Spatafora J.W."/>
            <person name="Aime M.C."/>
        </authorList>
    </citation>
    <scope>NUCLEOTIDE SEQUENCE [LARGE SCALE GENOMIC DNA]</scope>
    <source>
        <strain evidence="4 5">MCA 4198</strain>
    </source>
</reference>
<feature type="compositionally biased region" description="Basic and acidic residues" evidence="3">
    <location>
        <begin position="492"/>
        <end position="529"/>
    </location>
</feature>
<feature type="compositionally biased region" description="Basic and acidic residues" evidence="3">
    <location>
        <begin position="43"/>
        <end position="96"/>
    </location>
</feature>
<organism evidence="4 5">
    <name type="scientific">Acaromyces ingoldii</name>
    <dbReference type="NCBI Taxonomy" id="215250"/>
    <lineage>
        <taxon>Eukaryota</taxon>
        <taxon>Fungi</taxon>
        <taxon>Dikarya</taxon>
        <taxon>Basidiomycota</taxon>
        <taxon>Ustilaginomycotina</taxon>
        <taxon>Exobasidiomycetes</taxon>
        <taxon>Exobasidiales</taxon>
        <taxon>Cryptobasidiaceae</taxon>
        <taxon>Acaromyces</taxon>
    </lineage>
</organism>
<feature type="compositionally biased region" description="Basic and acidic residues" evidence="3">
    <location>
        <begin position="356"/>
        <end position="366"/>
    </location>
</feature>
<feature type="compositionally biased region" description="Basic and acidic residues" evidence="3">
    <location>
        <begin position="373"/>
        <end position="391"/>
    </location>
</feature>
<dbReference type="EMBL" id="KZ819637">
    <property type="protein sequence ID" value="PWN89601.1"/>
    <property type="molecule type" value="Genomic_DNA"/>
</dbReference>
<dbReference type="GeneID" id="37047101"/>
<dbReference type="OrthoDB" id="6259853at2759"/>
<evidence type="ECO:0000313" key="4">
    <source>
        <dbReference type="EMBL" id="PWN89601.1"/>
    </source>
</evidence>
<feature type="compositionally biased region" description="Polar residues" evidence="3">
    <location>
        <begin position="434"/>
        <end position="445"/>
    </location>
</feature>
<feature type="region of interest" description="Disordered" evidence="3">
    <location>
        <begin position="1"/>
        <end position="455"/>
    </location>
</feature>
<dbReference type="InterPro" id="IPR013256">
    <property type="entry name" value="Chromatin_SPT2"/>
</dbReference>
<evidence type="ECO:0000256" key="2">
    <source>
        <dbReference type="ARBA" id="ARBA00023054"/>
    </source>
</evidence>
<dbReference type="InParanoid" id="A0A316YK73"/>
<feature type="compositionally biased region" description="Acidic residues" evidence="3">
    <location>
        <begin position="477"/>
        <end position="490"/>
    </location>
</feature>
<feature type="compositionally biased region" description="Basic and acidic residues" evidence="3">
    <location>
        <begin position="192"/>
        <end position="208"/>
    </location>
</feature>
<comment type="similarity">
    <text evidence="1">Belongs to the SPT2 family.</text>
</comment>
<keyword evidence="2" id="KW-0175">Coiled coil</keyword>
<feature type="compositionally biased region" description="Polar residues" evidence="3">
    <location>
        <begin position="248"/>
        <end position="265"/>
    </location>
</feature>
<accession>A0A316YK73</accession>
<protein>
    <submittedName>
        <fullName evidence="4">SPT2-domain-containing protein</fullName>
    </submittedName>
</protein>
<evidence type="ECO:0000256" key="1">
    <source>
        <dbReference type="ARBA" id="ARBA00006461"/>
    </source>
</evidence>
<sequence length="529" mass="58249">MSSFAELQRLAKERNERSQALLASERAEREKQALAKQRAADAAAREERERQRELYAAQERRRKEQAQRDKDAALERQKRDEERRKRLEREAEEATRAKTLASLANGARRSGDRAANGAARGKADEINRGKKRAPDENRYSTLTREEKRLKATRDMLGISSSGSVRKSKGHSHHHATASSPAMLADLVKLGTKKRDNRSIEEIDRDLRAARMGAAGASTQSRRDLEAAEAQLRRQKAMDAKKAGLPHAGSSSPMPTAPSSGPSRSSAEPAVDRSSKSDRQNGAATAARTIVPPRPRSSDLTAAANFLAGVPGHLPPSSSRLASSGSSSQASASKSKRKSDEADKDKKDKKKKRKQSSRADSDSHAEGSKPSGPPRRETARDRFLREEAERKKAASSSSSSGLSGRDRGRAAHKVSYSEDDDDDDDEGSDASSMSQDTYETDSQASSDMDEGRGGVSAAIGDEIWRMFGKDRSKYVSAIDDDDDDDDMEADAESVFREEMRSAQLARKEDEREQRELERRAREKAARRGRK</sequence>
<evidence type="ECO:0000256" key="3">
    <source>
        <dbReference type="SAM" id="MobiDB-lite"/>
    </source>
</evidence>
<dbReference type="SMART" id="SM00784">
    <property type="entry name" value="SPT2"/>
    <property type="match status" value="1"/>
</dbReference>
<feature type="compositionally biased region" description="Basic and acidic residues" evidence="3">
    <location>
        <begin position="269"/>
        <end position="278"/>
    </location>
</feature>
<feature type="compositionally biased region" description="Acidic residues" evidence="3">
    <location>
        <begin position="416"/>
        <end position="427"/>
    </location>
</feature>
<dbReference type="RefSeq" id="XP_025376799.1">
    <property type="nucleotide sequence ID" value="XM_025525185.1"/>
</dbReference>
<feature type="compositionally biased region" description="Basic residues" evidence="3">
    <location>
        <begin position="346"/>
        <end position="355"/>
    </location>
</feature>
<keyword evidence="5" id="KW-1185">Reference proteome</keyword>
<dbReference type="AlphaFoldDB" id="A0A316YK73"/>